<feature type="region of interest" description="Disordered" evidence="1">
    <location>
        <begin position="1"/>
        <end position="29"/>
    </location>
</feature>
<sequence>MSRTASARVESDGNAGIGGPGAEMVSGAETLPRPQRLLHGYRYEDSRMQFLFNGIHGWLTSDCAELRLIPGTRERLGR</sequence>
<accession>A0A3E2MTI9</accession>
<dbReference type="Proteomes" id="UP000257451">
    <property type="component" value="Unassembled WGS sequence"/>
</dbReference>
<protein>
    <submittedName>
        <fullName evidence="2">Uncharacterized protein</fullName>
    </submittedName>
</protein>
<reference evidence="2 3" key="1">
    <citation type="journal article" date="2018" name="Sci. Rep.">
        <title>Extensive genomic diversity among Mycobacterium marinum strains revealed by whole genome sequencing.</title>
        <authorList>
            <person name="Das S."/>
            <person name="Pettersson B.M."/>
            <person name="Behra P.R."/>
            <person name="Mallick A."/>
            <person name="Cheramie M."/>
            <person name="Ramesh M."/>
            <person name="Shirreff L."/>
            <person name="DuCote T."/>
            <person name="Dasgupta S."/>
            <person name="Ennis D.G."/>
            <person name="Kirsebom L.A."/>
        </authorList>
    </citation>
    <scope>NUCLEOTIDE SEQUENCE [LARGE SCALE GENOMIC DNA]</scope>
    <source>
        <strain evidence="2 3">Davis1</strain>
    </source>
</reference>
<evidence type="ECO:0000256" key="1">
    <source>
        <dbReference type="SAM" id="MobiDB-lite"/>
    </source>
</evidence>
<comment type="caution">
    <text evidence="2">The sequence shown here is derived from an EMBL/GenBank/DDBJ whole genome shotgun (WGS) entry which is preliminary data.</text>
</comment>
<gene>
    <name evidence="2" type="ORF">DAVIS_03463</name>
</gene>
<evidence type="ECO:0000313" key="2">
    <source>
        <dbReference type="EMBL" id="RFZ38630.1"/>
    </source>
</evidence>
<dbReference type="EMBL" id="PEDF01000115">
    <property type="protein sequence ID" value="RFZ38630.1"/>
    <property type="molecule type" value="Genomic_DNA"/>
</dbReference>
<evidence type="ECO:0000313" key="3">
    <source>
        <dbReference type="Proteomes" id="UP000257451"/>
    </source>
</evidence>
<proteinExistence type="predicted"/>
<name>A0A3E2MTI9_MYCMR</name>
<dbReference type="AlphaFoldDB" id="A0A3E2MTI9"/>
<organism evidence="2 3">
    <name type="scientific">Mycobacterium marinum</name>
    <dbReference type="NCBI Taxonomy" id="1781"/>
    <lineage>
        <taxon>Bacteria</taxon>
        <taxon>Bacillati</taxon>
        <taxon>Actinomycetota</taxon>
        <taxon>Actinomycetes</taxon>
        <taxon>Mycobacteriales</taxon>
        <taxon>Mycobacteriaceae</taxon>
        <taxon>Mycobacterium</taxon>
        <taxon>Mycobacterium ulcerans group</taxon>
    </lineage>
</organism>